<sequence length="125" mass="14195">MTQMKVRGIQLTAANRLATLATRFSPFLRGSTFSTSASEQSVCGVVEDNGGARWLEQREVGEEGWRLNSFEIIQAMELELNIVSDVKDRQRRQRRCAREFSMRVSSLNLTTLSPRLLVMQMKGKV</sequence>
<dbReference type="AlphaFoldDB" id="A0A5B7JIE2"/>
<proteinExistence type="predicted"/>
<dbReference type="Proteomes" id="UP000324222">
    <property type="component" value="Unassembled WGS sequence"/>
</dbReference>
<reference evidence="1 2" key="1">
    <citation type="submission" date="2019-05" db="EMBL/GenBank/DDBJ databases">
        <title>Another draft genome of Portunus trituberculatus and its Hox gene families provides insights of decapod evolution.</title>
        <authorList>
            <person name="Jeong J.-H."/>
            <person name="Song I."/>
            <person name="Kim S."/>
            <person name="Choi T."/>
            <person name="Kim D."/>
            <person name="Ryu S."/>
            <person name="Kim W."/>
        </authorList>
    </citation>
    <scope>NUCLEOTIDE SEQUENCE [LARGE SCALE GENOMIC DNA]</scope>
    <source>
        <tissue evidence="1">Muscle</tissue>
    </source>
</reference>
<evidence type="ECO:0000313" key="2">
    <source>
        <dbReference type="Proteomes" id="UP000324222"/>
    </source>
</evidence>
<organism evidence="1 2">
    <name type="scientific">Portunus trituberculatus</name>
    <name type="common">Swimming crab</name>
    <name type="synonym">Neptunus trituberculatus</name>
    <dbReference type="NCBI Taxonomy" id="210409"/>
    <lineage>
        <taxon>Eukaryota</taxon>
        <taxon>Metazoa</taxon>
        <taxon>Ecdysozoa</taxon>
        <taxon>Arthropoda</taxon>
        <taxon>Crustacea</taxon>
        <taxon>Multicrustacea</taxon>
        <taxon>Malacostraca</taxon>
        <taxon>Eumalacostraca</taxon>
        <taxon>Eucarida</taxon>
        <taxon>Decapoda</taxon>
        <taxon>Pleocyemata</taxon>
        <taxon>Brachyura</taxon>
        <taxon>Eubrachyura</taxon>
        <taxon>Portunoidea</taxon>
        <taxon>Portunidae</taxon>
        <taxon>Portuninae</taxon>
        <taxon>Portunus</taxon>
    </lineage>
</organism>
<evidence type="ECO:0000313" key="1">
    <source>
        <dbReference type="EMBL" id="MPC92114.1"/>
    </source>
</evidence>
<keyword evidence="2" id="KW-1185">Reference proteome</keyword>
<name>A0A5B7JIE2_PORTR</name>
<protein>
    <submittedName>
        <fullName evidence="1">Uncharacterized protein</fullName>
    </submittedName>
</protein>
<dbReference type="EMBL" id="VSRR010090161">
    <property type="protein sequence ID" value="MPC92114.1"/>
    <property type="molecule type" value="Genomic_DNA"/>
</dbReference>
<gene>
    <name evidence="1" type="ORF">E2C01_087186</name>
</gene>
<accession>A0A5B7JIE2</accession>
<comment type="caution">
    <text evidence="1">The sequence shown here is derived from an EMBL/GenBank/DDBJ whole genome shotgun (WGS) entry which is preliminary data.</text>
</comment>